<dbReference type="InterPro" id="IPR027417">
    <property type="entry name" value="P-loop_NTPase"/>
</dbReference>
<evidence type="ECO:0000256" key="2">
    <source>
        <dbReference type="ARBA" id="ARBA00008837"/>
    </source>
</evidence>
<comment type="similarity">
    <text evidence="2">Belongs to the ELP6 family.</text>
</comment>
<dbReference type="Pfam" id="PF09807">
    <property type="entry name" value="ELP6"/>
    <property type="match status" value="1"/>
</dbReference>
<dbReference type="Gene3D" id="3.40.50.300">
    <property type="entry name" value="P-loop containing nucleotide triphosphate hydrolases"/>
    <property type="match status" value="1"/>
</dbReference>
<dbReference type="InterPro" id="IPR018627">
    <property type="entry name" value="ELP6"/>
</dbReference>
<evidence type="ECO:0000313" key="4">
    <source>
        <dbReference type="Proteomes" id="UP000242287"/>
    </source>
</evidence>
<evidence type="ECO:0000256" key="1">
    <source>
        <dbReference type="ARBA" id="ARBA00005043"/>
    </source>
</evidence>
<evidence type="ECO:0000313" key="3">
    <source>
        <dbReference type="EMBL" id="PFH45667.1"/>
    </source>
</evidence>
<name>A0A2A9NBM9_9AGAR</name>
<dbReference type="GO" id="GO:0033588">
    <property type="term" value="C:elongator holoenzyme complex"/>
    <property type="evidence" value="ECO:0007669"/>
    <property type="project" value="InterPro"/>
</dbReference>
<protein>
    <recommendedName>
        <fullName evidence="5">Elongator complex protein 5</fullName>
    </recommendedName>
</protein>
<proteinExistence type="inferred from homology"/>
<gene>
    <name evidence="3" type="ORF">AMATHDRAFT_158260</name>
</gene>
<dbReference type="AlphaFoldDB" id="A0A2A9NBM9"/>
<dbReference type="STRING" id="703135.A0A2A9NBM9"/>
<evidence type="ECO:0008006" key="5">
    <source>
        <dbReference type="Google" id="ProtNLM"/>
    </source>
</evidence>
<dbReference type="EMBL" id="KZ302314">
    <property type="protein sequence ID" value="PFH45667.1"/>
    <property type="molecule type" value="Genomic_DNA"/>
</dbReference>
<reference evidence="3 4" key="1">
    <citation type="submission" date="2014-02" db="EMBL/GenBank/DDBJ databases">
        <title>Transposable element dynamics among asymbiotic and ectomycorrhizal Amanita fungi.</title>
        <authorList>
            <consortium name="DOE Joint Genome Institute"/>
            <person name="Hess J."/>
            <person name="Skrede I."/>
            <person name="Wolfe B."/>
            <person name="LaButti K."/>
            <person name="Ohm R.A."/>
            <person name="Grigoriev I.V."/>
            <person name="Pringle A."/>
        </authorList>
    </citation>
    <scope>NUCLEOTIDE SEQUENCE [LARGE SCALE GENOMIC DNA]</scope>
    <source>
        <strain evidence="3 4">SKay4041</strain>
    </source>
</reference>
<dbReference type="OrthoDB" id="9995306at2759"/>
<accession>A0A2A9NBM9</accession>
<dbReference type="Proteomes" id="UP000242287">
    <property type="component" value="Unassembled WGS sequence"/>
</dbReference>
<sequence length="250" mass="26964">MLPPFNLPNGIVLLITDELSAPADFLLHRSLQQHLKEVGNGNKDIGSRHVTLLSVSESLARWKALASRVNLNLDQHISAGTLEIIDVLSHVAPPPASTTSPTTVLKPIFDLTLRTLEKASGASKLVILDDVSTLEWIGFPLPDIWRFTRALSAACRKAGATLIVRHHNVTPGEPDDLFFHLLQLCTYHLEVRGLLTGRSGAVSGEIALHPGAATIVNGSVNLLPRSRALQYRLTDASAVFFEKGTGAAVL</sequence>
<comment type="pathway">
    <text evidence="1">tRNA modification; 5-methoxycarbonylmethyl-2-thiouridine-tRNA biosynthesis.</text>
</comment>
<dbReference type="PANTHER" id="PTHR16184:SF6">
    <property type="entry name" value="ELONGATOR COMPLEX PROTEIN 6"/>
    <property type="match status" value="1"/>
</dbReference>
<dbReference type="UniPathway" id="UPA00988"/>
<keyword evidence="4" id="KW-1185">Reference proteome</keyword>
<organism evidence="3 4">
    <name type="scientific">Amanita thiersii Skay4041</name>
    <dbReference type="NCBI Taxonomy" id="703135"/>
    <lineage>
        <taxon>Eukaryota</taxon>
        <taxon>Fungi</taxon>
        <taxon>Dikarya</taxon>
        <taxon>Basidiomycota</taxon>
        <taxon>Agaricomycotina</taxon>
        <taxon>Agaricomycetes</taxon>
        <taxon>Agaricomycetidae</taxon>
        <taxon>Agaricales</taxon>
        <taxon>Pluteineae</taxon>
        <taxon>Amanitaceae</taxon>
        <taxon>Amanita</taxon>
    </lineage>
</organism>
<dbReference type="PANTHER" id="PTHR16184">
    <property type="entry name" value="ELONGATOR COMPLEX PROTEIN 6"/>
    <property type="match status" value="1"/>
</dbReference>
<dbReference type="GO" id="GO:0002098">
    <property type="term" value="P:tRNA wobble uridine modification"/>
    <property type="evidence" value="ECO:0007669"/>
    <property type="project" value="InterPro"/>
</dbReference>
<dbReference type="CDD" id="cd19495">
    <property type="entry name" value="Elp6"/>
    <property type="match status" value="1"/>
</dbReference>